<feature type="compositionally biased region" description="Low complexity" evidence="1">
    <location>
        <begin position="49"/>
        <end position="62"/>
    </location>
</feature>
<name>A0A8E2JS44_9PEZI</name>
<gene>
    <name evidence="2" type="ORF">AOQ84DRAFT_377961</name>
</gene>
<feature type="region of interest" description="Disordered" evidence="1">
    <location>
        <begin position="1"/>
        <end position="69"/>
    </location>
</feature>
<organism evidence="2 3">
    <name type="scientific">Glonium stellatum</name>
    <dbReference type="NCBI Taxonomy" id="574774"/>
    <lineage>
        <taxon>Eukaryota</taxon>
        <taxon>Fungi</taxon>
        <taxon>Dikarya</taxon>
        <taxon>Ascomycota</taxon>
        <taxon>Pezizomycotina</taxon>
        <taxon>Dothideomycetes</taxon>
        <taxon>Pleosporomycetidae</taxon>
        <taxon>Gloniales</taxon>
        <taxon>Gloniaceae</taxon>
        <taxon>Glonium</taxon>
    </lineage>
</organism>
<sequence>MPPRDTSRYFDVQSNPRQRSQSVFLAPDPFTKSQLSFPHAPTSRHRARSQLPQNQSSPQNRQAENVRSEFVDDYILPRPNNEERKTSFQPVVQGESLGLGIEPSLLTTSLKLPLTPSSKGIQGVASESPVESDFPDPILTTVNSQGLGIIYTPRPPSTLIDGLQMSNHSGISGRSIDLFEELNRHFGQSADVGYWGAGDDLRPRSGVREIVMRTPSSPSSLGGYECC</sequence>
<dbReference type="Proteomes" id="UP000250140">
    <property type="component" value="Unassembled WGS sequence"/>
</dbReference>
<proteinExistence type="predicted"/>
<keyword evidence="3" id="KW-1185">Reference proteome</keyword>
<dbReference type="AlphaFoldDB" id="A0A8E2JS44"/>
<evidence type="ECO:0000313" key="2">
    <source>
        <dbReference type="EMBL" id="OCL07144.1"/>
    </source>
</evidence>
<evidence type="ECO:0000313" key="3">
    <source>
        <dbReference type="Proteomes" id="UP000250140"/>
    </source>
</evidence>
<protein>
    <submittedName>
        <fullName evidence="2">Uncharacterized protein</fullName>
    </submittedName>
</protein>
<dbReference type="EMBL" id="KV749922">
    <property type="protein sequence ID" value="OCL07144.1"/>
    <property type="molecule type" value="Genomic_DNA"/>
</dbReference>
<accession>A0A8E2JS44</accession>
<reference evidence="2 3" key="1">
    <citation type="journal article" date="2016" name="Nat. Commun.">
        <title>Ectomycorrhizal ecology is imprinted in the genome of the dominant symbiotic fungus Cenococcum geophilum.</title>
        <authorList>
            <consortium name="DOE Joint Genome Institute"/>
            <person name="Peter M."/>
            <person name="Kohler A."/>
            <person name="Ohm R.A."/>
            <person name="Kuo A."/>
            <person name="Krutzmann J."/>
            <person name="Morin E."/>
            <person name="Arend M."/>
            <person name="Barry K.W."/>
            <person name="Binder M."/>
            <person name="Choi C."/>
            <person name="Clum A."/>
            <person name="Copeland A."/>
            <person name="Grisel N."/>
            <person name="Haridas S."/>
            <person name="Kipfer T."/>
            <person name="LaButti K."/>
            <person name="Lindquist E."/>
            <person name="Lipzen A."/>
            <person name="Maire R."/>
            <person name="Meier B."/>
            <person name="Mihaltcheva S."/>
            <person name="Molinier V."/>
            <person name="Murat C."/>
            <person name="Poggeler S."/>
            <person name="Quandt C.A."/>
            <person name="Sperisen C."/>
            <person name="Tritt A."/>
            <person name="Tisserant E."/>
            <person name="Crous P.W."/>
            <person name="Henrissat B."/>
            <person name="Nehls U."/>
            <person name="Egli S."/>
            <person name="Spatafora J.W."/>
            <person name="Grigoriev I.V."/>
            <person name="Martin F.M."/>
        </authorList>
    </citation>
    <scope>NUCLEOTIDE SEQUENCE [LARGE SCALE GENOMIC DNA]</scope>
    <source>
        <strain evidence="2 3">CBS 207.34</strain>
    </source>
</reference>
<feature type="compositionally biased region" description="Polar residues" evidence="1">
    <location>
        <begin position="12"/>
        <end position="23"/>
    </location>
</feature>
<evidence type="ECO:0000256" key="1">
    <source>
        <dbReference type="SAM" id="MobiDB-lite"/>
    </source>
</evidence>